<dbReference type="GO" id="GO:0042393">
    <property type="term" value="F:histone binding"/>
    <property type="evidence" value="ECO:0007669"/>
    <property type="project" value="TreeGrafter"/>
</dbReference>
<dbReference type="GO" id="GO:0007076">
    <property type="term" value="P:mitotic chromosome condensation"/>
    <property type="evidence" value="ECO:0007669"/>
    <property type="project" value="InterPro"/>
</dbReference>
<dbReference type="GO" id="GO:0000779">
    <property type="term" value="C:condensed chromosome, centromeric region"/>
    <property type="evidence" value="ECO:0007669"/>
    <property type="project" value="TreeGrafter"/>
</dbReference>
<organism evidence="1 2">
    <name type="scientific">Oncorhynchus mykiss</name>
    <name type="common">Rainbow trout</name>
    <name type="synonym">Salmo gairdneri</name>
    <dbReference type="NCBI Taxonomy" id="8022"/>
    <lineage>
        <taxon>Eukaryota</taxon>
        <taxon>Metazoa</taxon>
        <taxon>Chordata</taxon>
        <taxon>Craniata</taxon>
        <taxon>Vertebrata</taxon>
        <taxon>Euteleostomi</taxon>
        <taxon>Actinopterygii</taxon>
        <taxon>Neopterygii</taxon>
        <taxon>Teleostei</taxon>
        <taxon>Protacanthopterygii</taxon>
        <taxon>Salmoniformes</taxon>
        <taxon>Salmonidae</taxon>
        <taxon>Salmoninae</taxon>
        <taxon>Oncorhynchus</taxon>
    </lineage>
</organism>
<dbReference type="AlphaFoldDB" id="A0A060Y4M5"/>
<evidence type="ECO:0000313" key="2">
    <source>
        <dbReference type="Proteomes" id="UP000193380"/>
    </source>
</evidence>
<dbReference type="PANTHER" id="PTHR14222:SF2">
    <property type="entry name" value="CONDENSIN COMPLEX SUBUNIT 1"/>
    <property type="match status" value="1"/>
</dbReference>
<dbReference type="InterPro" id="IPR026971">
    <property type="entry name" value="CND1/NCAPD3"/>
</dbReference>
<reference evidence="1" key="1">
    <citation type="journal article" date="2014" name="Nat. Commun.">
        <title>The rainbow trout genome provides novel insights into evolution after whole-genome duplication in vertebrates.</title>
        <authorList>
            <person name="Berthelot C."/>
            <person name="Brunet F."/>
            <person name="Chalopin D."/>
            <person name="Juanchich A."/>
            <person name="Bernard M."/>
            <person name="Noel B."/>
            <person name="Bento P."/>
            <person name="Da Silva C."/>
            <person name="Labadie K."/>
            <person name="Alberti A."/>
            <person name="Aury J.M."/>
            <person name="Louis A."/>
            <person name="Dehais P."/>
            <person name="Bardou P."/>
            <person name="Montfort J."/>
            <person name="Klopp C."/>
            <person name="Cabau C."/>
            <person name="Gaspin C."/>
            <person name="Thorgaard G.H."/>
            <person name="Boussaha M."/>
            <person name="Quillet E."/>
            <person name="Guyomard R."/>
            <person name="Galiana D."/>
            <person name="Bobe J."/>
            <person name="Volff J.N."/>
            <person name="Genet C."/>
            <person name="Wincker P."/>
            <person name="Jaillon O."/>
            <person name="Roest Crollius H."/>
            <person name="Guiguen Y."/>
        </authorList>
    </citation>
    <scope>NUCLEOTIDE SEQUENCE [LARGE SCALE GENOMIC DNA]</scope>
</reference>
<evidence type="ECO:0000313" key="1">
    <source>
        <dbReference type="EMBL" id="CDQ86868.1"/>
    </source>
</evidence>
<dbReference type="EMBL" id="FR907528">
    <property type="protein sequence ID" value="CDQ86868.1"/>
    <property type="molecule type" value="Genomic_DNA"/>
</dbReference>
<protein>
    <submittedName>
        <fullName evidence="1">Uncharacterized protein</fullName>
    </submittedName>
</protein>
<sequence length="196" mass="22547">MGGMEGVEESELKKQEMLLQYLKDTESFALQVERAIAVINTMLYWKTTSVVQEAVQFCVTVCEFSVANSLTGVRKMLPLVWSTGAAIKDAVVQAYRRLYLNPQGDTTRSWSFLVVAAACSPRWFRFCGRGSLANERPPACTDEQQCCFWEWLHERRGRWSSNLDTVLWERILLKTSYWPETLITICNITDHVRPHT</sequence>
<dbReference type="GO" id="GO:0010032">
    <property type="term" value="P:meiotic chromosome condensation"/>
    <property type="evidence" value="ECO:0007669"/>
    <property type="project" value="TreeGrafter"/>
</dbReference>
<reference evidence="1" key="2">
    <citation type="submission" date="2014-03" db="EMBL/GenBank/DDBJ databases">
        <authorList>
            <person name="Genoscope - CEA"/>
        </authorList>
    </citation>
    <scope>NUCLEOTIDE SEQUENCE</scope>
</reference>
<proteinExistence type="predicted"/>
<dbReference type="PANTHER" id="PTHR14222">
    <property type="entry name" value="CONDENSIN"/>
    <property type="match status" value="1"/>
</dbReference>
<dbReference type="Proteomes" id="UP000193380">
    <property type="component" value="Unassembled WGS sequence"/>
</dbReference>
<dbReference type="PaxDb" id="8022-A0A060Y4M5"/>
<gene>
    <name evidence="1" type="ORF">GSONMT00036690001</name>
</gene>
<dbReference type="GO" id="GO:0000796">
    <property type="term" value="C:condensin complex"/>
    <property type="evidence" value="ECO:0007669"/>
    <property type="project" value="TreeGrafter"/>
</dbReference>
<dbReference type="STRING" id="8022.A0A060Y4M5"/>
<accession>A0A060Y4M5</accession>
<name>A0A060Y4M5_ONCMY</name>